<protein>
    <submittedName>
        <fullName evidence="1">Uncharacterized protein</fullName>
    </submittedName>
</protein>
<sequence length="128" mass="15406">MDLLREQALKIVNNRSNEIIKEFIEHRFNFKNVTKSQFATLEGILENRNFNLESNRIEEFILEKLQKLKSEEFFKDILKNYVGKSEEILVFLNSSQEEQQVKNQIFKEIFYLIKISFRKENALEILDI</sequence>
<proteinExistence type="predicted"/>
<dbReference type="EMBL" id="FUWX01000011">
    <property type="protein sequence ID" value="SJZ81404.1"/>
    <property type="molecule type" value="Genomic_DNA"/>
</dbReference>
<reference evidence="1 2" key="1">
    <citation type="submission" date="2017-02" db="EMBL/GenBank/DDBJ databases">
        <authorList>
            <person name="Peterson S.W."/>
        </authorList>
    </citation>
    <scope>NUCLEOTIDE SEQUENCE [LARGE SCALE GENOMIC DNA]</scope>
    <source>
        <strain evidence="1 2">ATCC 700028</strain>
    </source>
</reference>
<dbReference type="AlphaFoldDB" id="A0A1T4NQA9"/>
<organism evidence="1 2">
    <name type="scientific">Cetobacterium ceti</name>
    <dbReference type="NCBI Taxonomy" id="180163"/>
    <lineage>
        <taxon>Bacteria</taxon>
        <taxon>Fusobacteriati</taxon>
        <taxon>Fusobacteriota</taxon>
        <taxon>Fusobacteriia</taxon>
        <taxon>Fusobacteriales</taxon>
        <taxon>Fusobacteriaceae</taxon>
        <taxon>Cetobacterium</taxon>
    </lineage>
</organism>
<gene>
    <name evidence="1" type="ORF">SAMN02745174_01627</name>
</gene>
<keyword evidence="2" id="KW-1185">Reference proteome</keyword>
<dbReference type="RefSeq" id="WP_078694109.1">
    <property type="nucleotide sequence ID" value="NZ_FUWX01000011.1"/>
</dbReference>
<accession>A0A1T4NQA9</accession>
<evidence type="ECO:0000313" key="1">
    <source>
        <dbReference type="EMBL" id="SJZ81404.1"/>
    </source>
</evidence>
<name>A0A1T4NQA9_9FUSO</name>
<dbReference type="STRING" id="180163.SAMN02745174_01627"/>
<evidence type="ECO:0000313" key="2">
    <source>
        <dbReference type="Proteomes" id="UP000191153"/>
    </source>
</evidence>
<dbReference type="Proteomes" id="UP000191153">
    <property type="component" value="Unassembled WGS sequence"/>
</dbReference>